<dbReference type="RefSeq" id="WP_034420575.1">
    <property type="nucleotide sequence ID" value="NZ_CP045798.1"/>
</dbReference>
<dbReference type="EMBL" id="CP045798">
    <property type="protein sequence ID" value="QNB47062.1"/>
    <property type="molecule type" value="Genomic_DNA"/>
</dbReference>
<protein>
    <submittedName>
        <fullName evidence="10">Monovalent cation/H+ antiporter subunit D family protein</fullName>
    </submittedName>
</protein>
<feature type="transmembrane region" description="Helical" evidence="8">
    <location>
        <begin position="415"/>
        <end position="441"/>
    </location>
</feature>
<proteinExistence type="inferred from homology"/>
<dbReference type="PANTHER" id="PTHR42703:SF1">
    <property type="entry name" value="NA(+)_H(+) ANTIPORTER SUBUNIT D1"/>
    <property type="match status" value="1"/>
</dbReference>
<organism evidence="10 11">
    <name type="scientific">Thermanaerosceptrum fracticalcis</name>
    <dbReference type="NCBI Taxonomy" id="1712410"/>
    <lineage>
        <taxon>Bacteria</taxon>
        <taxon>Bacillati</taxon>
        <taxon>Bacillota</taxon>
        <taxon>Clostridia</taxon>
        <taxon>Eubacteriales</taxon>
        <taxon>Peptococcaceae</taxon>
        <taxon>Thermanaerosceptrum</taxon>
    </lineage>
</organism>
<accession>A0A7G6E4Q8</accession>
<keyword evidence="5 8" id="KW-1133">Transmembrane helix</keyword>
<feature type="transmembrane region" description="Helical" evidence="8">
    <location>
        <begin position="12"/>
        <end position="29"/>
    </location>
</feature>
<evidence type="ECO:0000313" key="11">
    <source>
        <dbReference type="Proteomes" id="UP000515847"/>
    </source>
</evidence>
<dbReference type="AlphaFoldDB" id="A0A7G6E4Q8"/>
<evidence type="ECO:0000256" key="3">
    <source>
        <dbReference type="ARBA" id="ARBA00022475"/>
    </source>
</evidence>
<dbReference type="Proteomes" id="UP000515847">
    <property type="component" value="Chromosome"/>
</dbReference>
<feature type="transmembrane region" description="Helical" evidence="8">
    <location>
        <begin position="340"/>
        <end position="359"/>
    </location>
</feature>
<keyword evidence="3" id="KW-1003">Cell membrane</keyword>
<feature type="transmembrane region" description="Helical" evidence="8">
    <location>
        <begin position="115"/>
        <end position="135"/>
    </location>
</feature>
<dbReference type="PRINTS" id="PR01434">
    <property type="entry name" value="NADHDHGNASE5"/>
</dbReference>
<evidence type="ECO:0000256" key="7">
    <source>
        <dbReference type="RuleBase" id="RU000320"/>
    </source>
</evidence>
<dbReference type="InterPro" id="IPR050586">
    <property type="entry name" value="CPA3_Na-H_Antiporter_D"/>
</dbReference>
<feature type="transmembrane region" description="Helical" evidence="8">
    <location>
        <begin position="141"/>
        <end position="158"/>
    </location>
</feature>
<evidence type="ECO:0000256" key="5">
    <source>
        <dbReference type="ARBA" id="ARBA00022989"/>
    </source>
</evidence>
<feature type="transmembrane region" description="Helical" evidence="8">
    <location>
        <begin position="41"/>
        <end position="63"/>
    </location>
</feature>
<evidence type="ECO:0000256" key="4">
    <source>
        <dbReference type="ARBA" id="ARBA00022692"/>
    </source>
</evidence>
<feature type="transmembrane region" description="Helical" evidence="8">
    <location>
        <begin position="284"/>
        <end position="302"/>
    </location>
</feature>
<evidence type="ECO:0000256" key="6">
    <source>
        <dbReference type="ARBA" id="ARBA00023136"/>
    </source>
</evidence>
<comment type="subcellular location">
    <subcellularLocation>
        <location evidence="1">Cell membrane</location>
        <topology evidence="1">Multi-pass membrane protein</topology>
    </subcellularLocation>
    <subcellularLocation>
        <location evidence="7">Membrane</location>
        <topology evidence="7">Multi-pass membrane protein</topology>
    </subcellularLocation>
</comment>
<feature type="transmembrane region" description="Helical" evidence="8">
    <location>
        <begin position="380"/>
        <end position="403"/>
    </location>
</feature>
<reference evidence="10 11" key="1">
    <citation type="journal article" date="2019" name="Front. Microbiol.">
        <title>Thermoanaerosceptrum fracticalcis gen. nov. sp. nov., a Novel Fumarate-Fermenting Microorganism From a Deep Fractured Carbonate Aquifer of the US Great Basin.</title>
        <authorList>
            <person name="Hamilton-Brehm S.D."/>
            <person name="Stewart L.E."/>
            <person name="Zavarin M."/>
            <person name="Caldwell M."/>
            <person name="Lawson P.A."/>
            <person name="Onstott T.C."/>
            <person name="Grzymski J."/>
            <person name="Neveux I."/>
            <person name="Lollar B.S."/>
            <person name="Russell C.E."/>
            <person name="Moser D.P."/>
        </authorList>
    </citation>
    <scope>NUCLEOTIDE SEQUENCE [LARGE SCALE GENOMIC DNA]</scope>
    <source>
        <strain evidence="10 11">DRI-13</strain>
    </source>
</reference>
<keyword evidence="6 8" id="KW-0472">Membrane</keyword>
<name>A0A7G6E4Q8_THEFR</name>
<dbReference type="InterPro" id="IPR001750">
    <property type="entry name" value="ND/Mrp_TM"/>
</dbReference>
<feature type="transmembrane region" description="Helical" evidence="8">
    <location>
        <begin position="170"/>
        <end position="190"/>
    </location>
</feature>
<dbReference type="PANTHER" id="PTHR42703">
    <property type="entry name" value="NADH DEHYDROGENASE"/>
    <property type="match status" value="1"/>
</dbReference>
<dbReference type="OrthoDB" id="9807568at2"/>
<keyword evidence="11" id="KW-1185">Reference proteome</keyword>
<dbReference type="GO" id="GO:0005886">
    <property type="term" value="C:plasma membrane"/>
    <property type="evidence" value="ECO:0007669"/>
    <property type="project" value="UniProtKB-SubCell"/>
</dbReference>
<evidence type="ECO:0000256" key="2">
    <source>
        <dbReference type="ARBA" id="ARBA00005346"/>
    </source>
</evidence>
<feature type="transmembrane region" description="Helical" evidence="8">
    <location>
        <begin position="248"/>
        <end position="272"/>
    </location>
</feature>
<evidence type="ECO:0000256" key="8">
    <source>
        <dbReference type="SAM" id="Phobius"/>
    </source>
</evidence>
<evidence type="ECO:0000259" key="9">
    <source>
        <dbReference type="Pfam" id="PF00361"/>
    </source>
</evidence>
<evidence type="ECO:0000256" key="1">
    <source>
        <dbReference type="ARBA" id="ARBA00004651"/>
    </source>
</evidence>
<dbReference type="KEGG" id="tfr:BR63_12535"/>
<keyword evidence="4 7" id="KW-0812">Transmembrane</keyword>
<evidence type="ECO:0000313" key="10">
    <source>
        <dbReference type="EMBL" id="QNB47062.1"/>
    </source>
</evidence>
<feature type="transmembrane region" description="Helical" evidence="8">
    <location>
        <begin position="314"/>
        <end position="334"/>
    </location>
</feature>
<feature type="domain" description="NADH:quinone oxidoreductase/Mrp antiporter transmembrane" evidence="9">
    <location>
        <begin position="134"/>
        <end position="425"/>
    </location>
</feature>
<feature type="transmembrane region" description="Helical" evidence="8">
    <location>
        <begin position="83"/>
        <end position="103"/>
    </location>
</feature>
<comment type="similarity">
    <text evidence="2">Belongs to the CPA3 antiporters (TC 2.A.63) subunit D family.</text>
</comment>
<dbReference type="Pfam" id="PF00361">
    <property type="entry name" value="Proton_antipo_M"/>
    <property type="match status" value="1"/>
</dbReference>
<feature type="transmembrane region" description="Helical" evidence="8">
    <location>
        <begin position="210"/>
        <end position="236"/>
    </location>
</feature>
<gene>
    <name evidence="10" type="ORF">BR63_12535</name>
</gene>
<feature type="transmembrane region" description="Helical" evidence="8">
    <location>
        <begin position="462"/>
        <end position="481"/>
    </location>
</feature>
<sequence>MAVDFVLDYRPLWAVLISMVAAGLILLSGRHPNLRESWTILAAFGKAAIVYSMLPTVLAGTVLETTPLNIAKGISLHLRVDTMGMLFAALASALWVVTSFYSIGYMRELDEKHQTGYFASFAVCLSATMGIAFAANLLTFFVFYEILTIATYPLVIHKRNEEAINSGRKYLVYTLVAGQLLLIGIIWTQLLAGSGDFQAGGFLAGKASVGVLQTIFVLMIIGTAVKAGVMPLHGWLPAAMVAPTPVSALLHAVAVVKAGAFGILRVIGFVFGPKLLAEIGVATFLAWVAAFTIIVSSLIALAQDNLKRRLAFSTVGQLSYVVLGASLLTPLGFLGGMYHIIAHAFMKITLFFCAGAVYATHHISNVSEMRGIGRKMPFTMGAFAVGSLGIAGLPFLVGFISKWNIALGALQGGQGIFVAVLIGSAMLSSAYFLPIVYMAFFKEPEEMTHHGDHHGQHGEANLAMLIPLVITAVFSLILGVLPNAGGSFYDLAVMTAKSIVGGNLMGGGW</sequence>